<proteinExistence type="predicted"/>
<organism evidence="5 6">
    <name type="scientific">Trypanosoma rangeli SC58</name>
    <dbReference type="NCBI Taxonomy" id="429131"/>
    <lineage>
        <taxon>Eukaryota</taxon>
        <taxon>Discoba</taxon>
        <taxon>Euglenozoa</taxon>
        <taxon>Kinetoplastea</taxon>
        <taxon>Metakinetoplastina</taxon>
        <taxon>Trypanosomatida</taxon>
        <taxon>Trypanosomatidae</taxon>
        <taxon>Trypanosoma</taxon>
        <taxon>Herpetosoma</taxon>
    </lineage>
</organism>
<dbReference type="InterPro" id="IPR050781">
    <property type="entry name" value="CWC22_splicing_factor"/>
</dbReference>
<dbReference type="Gene3D" id="1.25.40.180">
    <property type="match status" value="1"/>
</dbReference>
<dbReference type="InterPro" id="IPR003890">
    <property type="entry name" value="MIF4G-like_typ-3"/>
</dbReference>
<feature type="domain" description="MI" evidence="4">
    <location>
        <begin position="543"/>
        <end position="661"/>
    </location>
</feature>
<dbReference type="SMART" id="SM00544">
    <property type="entry name" value="MA3"/>
    <property type="match status" value="1"/>
</dbReference>
<dbReference type="Proteomes" id="UP000031737">
    <property type="component" value="Unassembled WGS sequence"/>
</dbReference>
<dbReference type="GO" id="GO:0003723">
    <property type="term" value="F:RNA binding"/>
    <property type="evidence" value="ECO:0007669"/>
    <property type="project" value="InterPro"/>
</dbReference>
<name>A0A061J819_TRYRA</name>
<evidence type="ECO:0000256" key="1">
    <source>
        <dbReference type="ARBA" id="ARBA00004604"/>
    </source>
</evidence>
<feature type="compositionally biased region" description="Polar residues" evidence="3">
    <location>
        <begin position="136"/>
        <end position="148"/>
    </location>
</feature>
<dbReference type="PROSITE" id="PS51366">
    <property type="entry name" value="MI"/>
    <property type="match status" value="1"/>
</dbReference>
<dbReference type="SMART" id="SM00543">
    <property type="entry name" value="MIF4G"/>
    <property type="match status" value="1"/>
</dbReference>
<protein>
    <recommendedName>
        <fullName evidence="4">MI domain-containing protein</fullName>
    </recommendedName>
</protein>
<feature type="compositionally biased region" description="Basic residues" evidence="3">
    <location>
        <begin position="45"/>
        <end position="62"/>
    </location>
</feature>
<comment type="subcellular location">
    <subcellularLocation>
        <location evidence="1">Nucleus</location>
        <location evidence="1">Nucleolus</location>
    </subcellularLocation>
</comment>
<dbReference type="EMBL" id="AUPL01001782">
    <property type="protein sequence ID" value="ESL10485.1"/>
    <property type="molecule type" value="Genomic_DNA"/>
</dbReference>
<feature type="region of interest" description="Disordered" evidence="3">
    <location>
        <begin position="1"/>
        <end position="96"/>
    </location>
</feature>
<dbReference type="GO" id="GO:0005730">
    <property type="term" value="C:nucleolus"/>
    <property type="evidence" value="ECO:0007669"/>
    <property type="project" value="UniProtKB-SubCell"/>
</dbReference>
<dbReference type="InterPro" id="IPR003891">
    <property type="entry name" value="Initiation_fac_eIF4g_MI"/>
</dbReference>
<comment type="caution">
    <text evidence="5">The sequence shown here is derived from an EMBL/GenBank/DDBJ whole genome shotgun (WGS) entry which is preliminary data.</text>
</comment>
<evidence type="ECO:0000259" key="4">
    <source>
        <dbReference type="PROSITE" id="PS51366"/>
    </source>
</evidence>
<dbReference type="PANTHER" id="PTHR18034:SF4">
    <property type="entry name" value="NUCLEOLAR MIF4G DOMAIN-CONTAINING PROTEIN 1"/>
    <property type="match status" value="1"/>
</dbReference>
<evidence type="ECO:0000256" key="3">
    <source>
        <dbReference type="SAM" id="MobiDB-lite"/>
    </source>
</evidence>
<reference evidence="5 6" key="1">
    <citation type="submission" date="2013-07" db="EMBL/GenBank/DDBJ databases">
        <authorList>
            <person name="Stoco P.H."/>
            <person name="Wagner G."/>
            <person name="Gerber A."/>
            <person name="Zaha A."/>
            <person name="Thompson C."/>
            <person name="Bartholomeu D.C."/>
            <person name="Luckemeyer D.D."/>
            <person name="Bahia D."/>
            <person name="Loreto E."/>
            <person name="Prestes E.B."/>
            <person name="Lima F.M."/>
            <person name="Rodrigues-Luiz G."/>
            <person name="Vallejo G.A."/>
            <person name="Filho J.F."/>
            <person name="Monteiro K.M."/>
            <person name="Tyler K.M."/>
            <person name="de Almeida L.G."/>
            <person name="Ortiz M.F."/>
            <person name="Siervo M.A."/>
            <person name="de Moraes M.H."/>
            <person name="Cunha O.L."/>
            <person name="Mendonca-Neto R."/>
            <person name="Silva R."/>
            <person name="Teixeira S.M."/>
            <person name="Murta S.M."/>
            <person name="Sincero T.C."/>
            <person name="Mendes T.A."/>
            <person name="Urmenyi T.P."/>
            <person name="Silva V.G."/>
            <person name="da Rocha W.D."/>
            <person name="Andersson B."/>
            <person name="Romanha A.J."/>
            <person name="Steindel M."/>
            <person name="de Vasconcelos A.T."/>
            <person name="Grisard E.C."/>
        </authorList>
    </citation>
    <scope>NUCLEOTIDE SEQUENCE [LARGE SCALE GENOMIC DNA]</scope>
    <source>
        <strain evidence="5 6">SC58</strain>
    </source>
</reference>
<dbReference type="Pfam" id="PF02847">
    <property type="entry name" value="MA3"/>
    <property type="match status" value="1"/>
</dbReference>
<evidence type="ECO:0000313" key="6">
    <source>
        <dbReference type="Proteomes" id="UP000031737"/>
    </source>
</evidence>
<keyword evidence="6" id="KW-1185">Reference proteome</keyword>
<dbReference type="GO" id="GO:0042274">
    <property type="term" value="P:ribosomal small subunit biogenesis"/>
    <property type="evidence" value="ECO:0007669"/>
    <property type="project" value="TreeGrafter"/>
</dbReference>
<accession>A0A061J819</accession>
<feature type="compositionally biased region" description="Basic and acidic residues" evidence="3">
    <location>
        <begin position="31"/>
        <end position="44"/>
    </location>
</feature>
<evidence type="ECO:0000256" key="2">
    <source>
        <dbReference type="ARBA" id="ARBA00023242"/>
    </source>
</evidence>
<evidence type="ECO:0000313" key="5">
    <source>
        <dbReference type="EMBL" id="ESL10485.1"/>
    </source>
</evidence>
<feature type="compositionally biased region" description="Basic and acidic residues" evidence="3">
    <location>
        <begin position="63"/>
        <end position="87"/>
    </location>
</feature>
<sequence>MKSVYFEKWSIPHEEKSRKGGGMQVPSRRRGRDEGNNEEFDRQKDRKHRRRSERQARKKARIAAHEQWVEQRRSMKQNACEEREKKQHERKRTQLNLLLSTNASAALPRRVKAVVKSTKATSNHSRALASLDDENTCPSSKTPASSKESVPLYEEERPSMMFAGATPSTRAAATSTTVISDSAVEPTLAKYTPPTLRRKLEEETTTKLDERTRRIINKLTVRNVVELTRETSDLFGGAVEGATRASVLHSLLQHINRMCMLDTGPLTPIVSLPFAGLIRGLQLLHGNVVGAELIEGLCLALQERLNEKSETSASNGAMVLAHLYLLNAVDSLLASSFLCSTLRIGVHGDVCAVACALTFLRACGEKLLKEAPGQMEQALTEAKASYKIQEQSSIRRGTLLSYITDILTGHTRSAKRTVDEEKAPVESLLRDMAALLPGGGVVGSKRVFHRIMSTTSVLTGLTWAQLMRSDKPPRWFTAAAWESVDCSDDFNMLPKTSTETLSSAAYEGESMDDEEDEAELKAERIRQLRQQEKAISGQRLNTENKREVFQVCANSSDDLEGFTLLMHRDPSFSRLHDTLAVLLQCAYQEKVYNPYYAQVIQRFCSAKESCKNTLQFALWDMFKAIRVESVDIMGYVNLSCLLTHLIEVGVFTLAVLRGLDLDSTNRTIGLFTRVLLLRLILQLPPARLAEVFFGGDGFRAHDVKIDTSVLRSHLAKIVERYFVDERESGKWIPHFYDVVARGTPFDVQRQDRHEVGGNGERAVDEEAQLQLFIKRIRVVFKALKRGIS</sequence>
<dbReference type="OrthoDB" id="10260961at2759"/>
<feature type="region of interest" description="Disordered" evidence="3">
    <location>
        <begin position="116"/>
        <end position="151"/>
    </location>
</feature>
<gene>
    <name evidence="5" type="ORF">TRSC58_01782</name>
</gene>
<dbReference type="VEuPathDB" id="TriTrypDB:TRSC58_01782"/>
<dbReference type="PANTHER" id="PTHR18034">
    <property type="entry name" value="CELL CYCLE CONTROL PROTEIN CWF22-RELATED"/>
    <property type="match status" value="1"/>
</dbReference>
<keyword evidence="2" id="KW-0539">Nucleus</keyword>
<dbReference type="AlphaFoldDB" id="A0A061J819"/>